<comment type="caution">
    <text evidence="1">The sequence shown here is derived from an EMBL/GenBank/DDBJ whole genome shotgun (WGS) entry which is preliminary data.</text>
</comment>
<reference evidence="2" key="1">
    <citation type="submission" date="2024-07" db="EMBL/GenBank/DDBJ databases">
        <title>Two chromosome-level genome assemblies of Korean endemic species Abeliophyllum distichum and Forsythia ovata (Oleaceae).</title>
        <authorList>
            <person name="Jang H."/>
        </authorList>
    </citation>
    <scope>NUCLEOTIDE SEQUENCE [LARGE SCALE GENOMIC DNA]</scope>
</reference>
<evidence type="ECO:0000313" key="1">
    <source>
        <dbReference type="EMBL" id="KAL2491273.1"/>
    </source>
</evidence>
<dbReference type="EMBL" id="JBFOLK010000008">
    <property type="protein sequence ID" value="KAL2491273.1"/>
    <property type="molecule type" value="Genomic_DNA"/>
</dbReference>
<dbReference type="Proteomes" id="UP001604336">
    <property type="component" value="Unassembled WGS sequence"/>
</dbReference>
<accession>A0ABD1RU55</accession>
<gene>
    <name evidence="1" type="ORF">Adt_26901</name>
</gene>
<sequence length="108" mass="12099">MTELWGLVSKKGLSTPARSYEIDDDEKISPFSEGTRKCVVLHDFEMPEIGKYAGRGDLDDHLSNYNASMDIAGATPALKCKAFLLTSERSAFRWYKKLHLEISTAGRI</sequence>
<evidence type="ECO:0000313" key="2">
    <source>
        <dbReference type="Proteomes" id="UP001604336"/>
    </source>
</evidence>
<dbReference type="AlphaFoldDB" id="A0ABD1RU55"/>
<keyword evidence="2" id="KW-1185">Reference proteome</keyword>
<protein>
    <submittedName>
        <fullName evidence="1">Uncharacterized protein</fullName>
    </submittedName>
</protein>
<proteinExistence type="predicted"/>
<organism evidence="1 2">
    <name type="scientific">Abeliophyllum distichum</name>
    <dbReference type="NCBI Taxonomy" id="126358"/>
    <lineage>
        <taxon>Eukaryota</taxon>
        <taxon>Viridiplantae</taxon>
        <taxon>Streptophyta</taxon>
        <taxon>Embryophyta</taxon>
        <taxon>Tracheophyta</taxon>
        <taxon>Spermatophyta</taxon>
        <taxon>Magnoliopsida</taxon>
        <taxon>eudicotyledons</taxon>
        <taxon>Gunneridae</taxon>
        <taxon>Pentapetalae</taxon>
        <taxon>asterids</taxon>
        <taxon>lamiids</taxon>
        <taxon>Lamiales</taxon>
        <taxon>Oleaceae</taxon>
        <taxon>Forsythieae</taxon>
        <taxon>Abeliophyllum</taxon>
    </lineage>
</organism>
<name>A0ABD1RU55_9LAMI</name>